<evidence type="ECO:0000313" key="2">
    <source>
        <dbReference type="EMBL" id="GGK86395.1"/>
    </source>
</evidence>
<keyword evidence="1" id="KW-0812">Transmembrane</keyword>
<feature type="transmembrane region" description="Helical" evidence="1">
    <location>
        <begin position="7"/>
        <end position="27"/>
    </location>
</feature>
<organism evidence="2 3">
    <name type="scientific">Deinococcus radiotolerans</name>
    <dbReference type="NCBI Taxonomy" id="1309407"/>
    <lineage>
        <taxon>Bacteria</taxon>
        <taxon>Thermotogati</taxon>
        <taxon>Deinococcota</taxon>
        <taxon>Deinococci</taxon>
        <taxon>Deinococcales</taxon>
        <taxon>Deinococcaceae</taxon>
        <taxon>Deinococcus</taxon>
    </lineage>
</organism>
<gene>
    <name evidence="2" type="ORF">GCM10010844_01070</name>
</gene>
<accession>A0ABQ2FGX1</accession>
<dbReference type="RefSeq" id="WP_308425081.1">
    <property type="nucleotide sequence ID" value="NZ_BMPE01000001.1"/>
</dbReference>
<proteinExistence type="predicted"/>
<comment type="caution">
    <text evidence="2">The sequence shown here is derived from an EMBL/GenBank/DDBJ whole genome shotgun (WGS) entry which is preliminary data.</text>
</comment>
<dbReference type="EMBL" id="BMPE01000001">
    <property type="protein sequence ID" value="GGK86395.1"/>
    <property type="molecule type" value="Genomic_DNA"/>
</dbReference>
<keyword evidence="1" id="KW-1133">Transmembrane helix</keyword>
<keyword evidence="3" id="KW-1185">Reference proteome</keyword>
<sequence>MGAVNVLKAVLSAITGCAAALIAYSVFYVRGDLGGVMAYLRARGALRRLRESGAPEQVSAAQAKLHALGQQVGDPALAAQWLPLAALTGLLIAALVWWVFTRRQEGPPRADIQERMVYRLAHRLGGRFTLDDLRARSPLTDEQARAVTARLLDLGRLTRDGDTYRLN</sequence>
<evidence type="ECO:0000256" key="1">
    <source>
        <dbReference type="SAM" id="Phobius"/>
    </source>
</evidence>
<dbReference type="Proteomes" id="UP000604341">
    <property type="component" value="Unassembled WGS sequence"/>
</dbReference>
<evidence type="ECO:0000313" key="3">
    <source>
        <dbReference type="Proteomes" id="UP000604341"/>
    </source>
</evidence>
<feature type="transmembrane region" description="Helical" evidence="1">
    <location>
        <begin position="81"/>
        <end position="100"/>
    </location>
</feature>
<reference evidence="3" key="1">
    <citation type="journal article" date="2019" name="Int. J. Syst. Evol. Microbiol.">
        <title>The Global Catalogue of Microorganisms (GCM) 10K type strain sequencing project: providing services to taxonomists for standard genome sequencing and annotation.</title>
        <authorList>
            <consortium name="The Broad Institute Genomics Platform"/>
            <consortium name="The Broad Institute Genome Sequencing Center for Infectious Disease"/>
            <person name="Wu L."/>
            <person name="Ma J."/>
        </authorList>
    </citation>
    <scope>NUCLEOTIDE SEQUENCE [LARGE SCALE GENOMIC DNA]</scope>
    <source>
        <strain evidence="3">JCM 19173</strain>
    </source>
</reference>
<keyword evidence="1" id="KW-0472">Membrane</keyword>
<protein>
    <submittedName>
        <fullName evidence="2">Uncharacterized protein</fullName>
    </submittedName>
</protein>
<name>A0ABQ2FGX1_9DEIO</name>